<dbReference type="RefSeq" id="WP_089882941.1">
    <property type="nucleotide sequence ID" value="NZ_FNPF01000007.1"/>
</dbReference>
<dbReference type="SUPFAM" id="SSF56042">
    <property type="entry name" value="PurM C-terminal domain-like"/>
    <property type="match status" value="1"/>
</dbReference>
<dbReference type="SUPFAM" id="SSF55326">
    <property type="entry name" value="PurM N-terminal domain-like"/>
    <property type="match status" value="1"/>
</dbReference>
<name>A0A1H3JFH3_9RHOB</name>
<dbReference type="STRING" id="321339.SAMN05444340_1075"/>
<evidence type="ECO:0000259" key="8">
    <source>
        <dbReference type="Pfam" id="PF07992"/>
    </source>
</evidence>
<dbReference type="PANTHER" id="PTHR10256">
    <property type="entry name" value="SELENIDE, WATER DIKINASE"/>
    <property type="match status" value="1"/>
</dbReference>
<dbReference type="InterPro" id="IPR016188">
    <property type="entry name" value="PurM-like_N"/>
</dbReference>
<dbReference type="InterPro" id="IPR017584">
    <property type="entry name" value="Pyridine_nucleo_diS_OxRdtase_N"/>
</dbReference>
<evidence type="ECO:0000259" key="7">
    <source>
        <dbReference type="Pfam" id="PF02769"/>
    </source>
</evidence>
<dbReference type="Gene3D" id="3.50.50.100">
    <property type="match status" value="1"/>
</dbReference>
<proteinExistence type="predicted"/>
<gene>
    <name evidence="9" type="ORF">SAMN05444340_1075</name>
</gene>
<dbReference type="InterPro" id="IPR010918">
    <property type="entry name" value="PurM-like_C_dom"/>
</dbReference>
<dbReference type="GO" id="GO:0005737">
    <property type="term" value="C:cytoplasm"/>
    <property type="evidence" value="ECO:0007669"/>
    <property type="project" value="TreeGrafter"/>
</dbReference>
<dbReference type="GO" id="GO:0016491">
    <property type="term" value="F:oxidoreductase activity"/>
    <property type="evidence" value="ECO:0007669"/>
    <property type="project" value="InterPro"/>
</dbReference>
<evidence type="ECO:0000256" key="5">
    <source>
        <dbReference type="ARBA" id="ARBA00023266"/>
    </source>
</evidence>
<dbReference type="Gene3D" id="3.90.650.10">
    <property type="entry name" value="PurM-like C-terminal domain"/>
    <property type="match status" value="1"/>
</dbReference>
<dbReference type="Pfam" id="PF07992">
    <property type="entry name" value="Pyr_redox_2"/>
    <property type="match status" value="1"/>
</dbReference>
<dbReference type="AlphaFoldDB" id="A0A1H3JFH3"/>
<accession>A0A1H3JFH3</accession>
<dbReference type="InterPro" id="IPR004536">
    <property type="entry name" value="SPS/SelD"/>
</dbReference>
<evidence type="ECO:0000313" key="9">
    <source>
        <dbReference type="EMBL" id="SDY38780.1"/>
    </source>
</evidence>
<evidence type="ECO:0000256" key="1">
    <source>
        <dbReference type="ARBA" id="ARBA00022679"/>
    </source>
</evidence>
<dbReference type="CDD" id="cd02195">
    <property type="entry name" value="SelD"/>
    <property type="match status" value="1"/>
</dbReference>
<keyword evidence="5" id="KW-0711">Selenium</keyword>
<dbReference type="PANTHER" id="PTHR10256:SF0">
    <property type="entry name" value="INACTIVE SELENIDE, WATER DIKINASE-LIKE PROTEIN-RELATED"/>
    <property type="match status" value="1"/>
</dbReference>
<dbReference type="InterPro" id="IPR036921">
    <property type="entry name" value="PurM-like_N_sf"/>
</dbReference>
<dbReference type="Pfam" id="PF00586">
    <property type="entry name" value="AIRS"/>
    <property type="match status" value="1"/>
</dbReference>
<dbReference type="Pfam" id="PF02769">
    <property type="entry name" value="AIRS_C"/>
    <property type="match status" value="1"/>
</dbReference>
<evidence type="ECO:0000313" key="10">
    <source>
        <dbReference type="Proteomes" id="UP000199286"/>
    </source>
</evidence>
<keyword evidence="10" id="KW-1185">Reference proteome</keyword>
<dbReference type="Gene3D" id="3.30.1330.10">
    <property type="entry name" value="PurM-like, N-terminal domain"/>
    <property type="match status" value="1"/>
</dbReference>
<dbReference type="InterPro" id="IPR036676">
    <property type="entry name" value="PurM-like_C_sf"/>
</dbReference>
<feature type="domain" description="FAD/NAD(P)-binding" evidence="8">
    <location>
        <begin position="11"/>
        <end position="301"/>
    </location>
</feature>
<dbReference type="InterPro" id="IPR036188">
    <property type="entry name" value="FAD/NAD-bd_sf"/>
</dbReference>
<dbReference type="GO" id="GO:0005524">
    <property type="term" value="F:ATP binding"/>
    <property type="evidence" value="ECO:0007669"/>
    <property type="project" value="UniProtKB-KW"/>
</dbReference>
<dbReference type="NCBIfam" id="TIGR00476">
    <property type="entry name" value="selD"/>
    <property type="match status" value="1"/>
</dbReference>
<evidence type="ECO:0000256" key="4">
    <source>
        <dbReference type="ARBA" id="ARBA00022840"/>
    </source>
</evidence>
<dbReference type="OrthoDB" id="9767928at2"/>
<keyword evidence="4" id="KW-0067">ATP-binding</keyword>
<dbReference type="InterPro" id="IPR023753">
    <property type="entry name" value="FAD/NAD-binding_dom"/>
</dbReference>
<reference evidence="9 10" key="1">
    <citation type="submission" date="2016-10" db="EMBL/GenBank/DDBJ databases">
        <authorList>
            <person name="de Groot N.N."/>
        </authorList>
    </citation>
    <scope>NUCLEOTIDE SEQUENCE [LARGE SCALE GENOMIC DNA]</scope>
    <source>
        <strain evidence="9 10">DSM 26880</strain>
    </source>
</reference>
<dbReference type="NCBIfam" id="TIGR03169">
    <property type="entry name" value="Nterm_to_SelD"/>
    <property type="match status" value="1"/>
</dbReference>
<keyword evidence="3" id="KW-0418">Kinase</keyword>
<evidence type="ECO:0000256" key="3">
    <source>
        <dbReference type="ARBA" id="ARBA00022777"/>
    </source>
</evidence>
<dbReference type="GO" id="GO:0016260">
    <property type="term" value="P:selenocysteine biosynthetic process"/>
    <property type="evidence" value="ECO:0007669"/>
    <property type="project" value="TreeGrafter"/>
</dbReference>
<evidence type="ECO:0000259" key="6">
    <source>
        <dbReference type="Pfam" id="PF00586"/>
    </source>
</evidence>
<sequence length="711" mass="75186">MNRSDLPLVRDLVLIGGGHTHALIMRSWGMSPLPGVRVTVIDPEPEAAYSGMLPGFVAGHYPRAALGIDLVRLARFCGARYVRGAVDRVDRDAKSIHLAGRPPISYDLASVDVGISSAMPDMPGFNRHAIGAKPLGPFADEWQRVREDPSRRGIVVIGGGVAGCELAMAMAHARRGTATTVTVVQQGRIGTGLGSKASACLRRALADAGVTVLEGRSAHRITEDAVHLDDGSRIEADFVTGIAGARPYDWLGTTGLTDQDGYATVDARLQTRDPAIFAAGDCAHMTHAPRPKAGVYAVRQAPILLHNLKAVLSGTGELRRYRPQKDYLKLISLGGKSALAERFGVSFRNPLLWRWKDRIDRRFMDRFATLPRPPAPDLPWPRAMGVRQALGEKPLCGGCGAKIGQQALRRALAQGGEDMPGDDAAVLLTGQARQVISTDHLRAFTEDPGLLARIAAVHALGDVWAMGARPQAATASIVLPRLSDALAERTLREIMLVAREVMESAGASIVGGHSTIGAEMTIGFTVTGLCAGPALTLAGAQPGDALILTKPIGSGVMLAAEMQYEARGRNVMRALDVMARPQGEAAGILAGAHAMTDITGFGLVGHAAAMAEASRCGIILDVAAVPLMDGALRLAERGIRSTLYPQNRDAFPELPVRDARDALMFDPQTGGGLLAAYPGNHEPLVRALRAIGFDAAAVGRITDRPGQVAFA</sequence>
<organism evidence="9 10">
    <name type="scientific">Citreimonas salinaria</name>
    <dbReference type="NCBI Taxonomy" id="321339"/>
    <lineage>
        <taxon>Bacteria</taxon>
        <taxon>Pseudomonadati</taxon>
        <taxon>Pseudomonadota</taxon>
        <taxon>Alphaproteobacteria</taxon>
        <taxon>Rhodobacterales</taxon>
        <taxon>Roseobacteraceae</taxon>
        <taxon>Citreimonas</taxon>
    </lineage>
</organism>
<evidence type="ECO:0000256" key="2">
    <source>
        <dbReference type="ARBA" id="ARBA00022741"/>
    </source>
</evidence>
<dbReference type="EMBL" id="FNPF01000007">
    <property type="protein sequence ID" value="SDY38780.1"/>
    <property type="molecule type" value="Genomic_DNA"/>
</dbReference>
<dbReference type="GO" id="GO:0004756">
    <property type="term" value="F:selenide, water dikinase activity"/>
    <property type="evidence" value="ECO:0007669"/>
    <property type="project" value="TreeGrafter"/>
</dbReference>
<keyword evidence="2" id="KW-0547">Nucleotide-binding</keyword>
<dbReference type="Proteomes" id="UP000199286">
    <property type="component" value="Unassembled WGS sequence"/>
</dbReference>
<protein>
    <submittedName>
        <fullName evidence="9">Selenophosphate synthase</fullName>
    </submittedName>
</protein>
<dbReference type="SUPFAM" id="SSF51905">
    <property type="entry name" value="FAD/NAD(P)-binding domain"/>
    <property type="match status" value="1"/>
</dbReference>
<keyword evidence="1" id="KW-0808">Transferase</keyword>
<feature type="domain" description="PurM-like N-terminal" evidence="6">
    <location>
        <begin position="421"/>
        <end position="529"/>
    </location>
</feature>
<feature type="domain" description="PurM-like C-terminal" evidence="7">
    <location>
        <begin position="541"/>
        <end position="708"/>
    </location>
</feature>
<dbReference type="PRINTS" id="PR00368">
    <property type="entry name" value="FADPNR"/>
</dbReference>